<organism evidence="2 3">
    <name type="scientific">Candidatus Limadaptatus stercorigallinarum</name>
    <dbReference type="NCBI Taxonomy" id="2840845"/>
    <lineage>
        <taxon>Bacteria</taxon>
        <taxon>Bacillati</taxon>
        <taxon>Bacillota</taxon>
        <taxon>Clostridia</taxon>
        <taxon>Eubacteriales</taxon>
        <taxon>Candidatus Limadaptatus</taxon>
    </lineage>
</organism>
<dbReference type="EMBL" id="DVMN01000114">
    <property type="protein sequence ID" value="HIU21821.1"/>
    <property type="molecule type" value="Genomic_DNA"/>
</dbReference>
<comment type="caution">
    <text evidence="2">The sequence shown here is derived from an EMBL/GenBank/DDBJ whole genome shotgun (WGS) entry which is preliminary data.</text>
</comment>
<sequence length="148" mass="16032">MKRRTVKRICSVLAALVAVLACALVFAACDHSDANTGEVTVGLIIGDAEAVSVTSDAPYLYDMLVEYCAEEGIALEGEESAYGFYITRIGDMVQGDGKYIMFYHDIDDVTLYTPGFDTERDGKTFFSSSLGVSSLPLRDGATYLIVLE</sequence>
<protein>
    <submittedName>
        <fullName evidence="2">Uncharacterized protein</fullName>
    </submittedName>
</protein>
<gene>
    <name evidence="2" type="ORF">IAD51_06320</name>
</gene>
<evidence type="ECO:0000313" key="2">
    <source>
        <dbReference type="EMBL" id="HIU21821.1"/>
    </source>
</evidence>
<keyword evidence="1" id="KW-0732">Signal</keyword>
<dbReference type="Proteomes" id="UP000824088">
    <property type="component" value="Unassembled WGS sequence"/>
</dbReference>
<evidence type="ECO:0000256" key="1">
    <source>
        <dbReference type="SAM" id="SignalP"/>
    </source>
</evidence>
<proteinExistence type="predicted"/>
<evidence type="ECO:0000313" key="3">
    <source>
        <dbReference type="Proteomes" id="UP000824088"/>
    </source>
</evidence>
<feature type="chain" id="PRO_5039213775" evidence="1">
    <location>
        <begin position="28"/>
        <end position="148"/>
    </location>
</feature>
<reference evidence="2" key="2">
    <citation type="journal article" date="2021" name="PeerJ">
        <title>Extensive microbial diversity within the chicken gut microbiome revealed by metagenomics and culture.</title>
        <authorList>
            <person name="Gilroy R."/>
            <person name="Ravi A."/>
            <person name="Getino M."/>
            <person name="Pursley I."/>
            <person name="Horton D.L."/>
            <person name="Alikhan N.F."/>
            <person name="Baker D."/>
            <person name="Gharbi K."/>
            <person name="Hall N."/>
            <person name="Watson M."/>
            <person name="Adriaenssens E.M."/>
            <person name="Foster-Nyarko E."/>
            <person name="Jarju S."/>
            <person name="Secka A."/>
            <person name="Antonio M."/>
            <person name="Oren A."/>
            <person name="Chaudhuri R.R."/>
            <person name="La Ragione R."/>
            <person name="Hildebrand F."/>
            <person name="Pallen M.J."/>
        </authorList>
    </citation>
    <scope>NUCLEOTIDE SEQUENCE</scope>
    <source>
        <strain evidence="2">1063</strain>
    </source>
</reference>
<dbReference type="AlphaFoldDB" id="A0A9D1HSQ2"/>
<dbReference type="Gene3D" id="2.170.130.30">
    <property type="match status" value="1"/>
</dbReference>
<feature type="signal peptide" evidence="1">
    <location>
        <begin position="1"/>
        <end position="27"/>
    </location>
</feature>
<name>A0A9D1HSQ2_9FIRM</name>
<dbReference type="PROSITE" id="PS51257">
    <property type="entry name" value="PROKAR_LIPOPROTEIN"/>
    <property type="match status" value="1"/>
</dbReference>
<accession>A0A9D1HSQ2</accession>
<reference evidence="2" key="1">
    <citation type="submission" date="2020-10" db="EMBL/GenBank/DDBJ databases">
        <authorList>
            <person name="Gilroy R."/>
        </authorList>
    </citation>
    <scope>NUCLEOTIDE SEQUENCE</scope>
    <source>
        <strain evidence="2">1063</strain>
    </source>
</reference>